<organism evidence="1 2">
    <name type="scientific">Lupinus albus</name>
    <name type="common">White lupine</name>
    <name type="synonym">Lupinus termis</name>
    <dbReference type="NCBI Taxonomy" id="3870"/>
    <lineage>
        <taxon>Eukaryota</taxon>
        <taxon>Viridiplantae</taxon>
        <taxon>Streptophyta</taxon>
        <taxon>Embryophyta</taxon>
        <taxon>Tracheophyta</taxon>
        <taxon>Spermatophyta</taxon>
        <taxon>Magnoliopsida</taxon>
        <taxon>eudicotyledons</taxon>
        <taxon>Gunneridae</taxon>
        <taxon>Pentapetalae</taxon>
        <taxon>rosids</taxon>
        <taxon>fabids</taxon>
        <taxon>Fabales</taxon>
        <taxon>Fabaceae</taxon>
        <taxon>Papilionoideae</taxon>
        <taxon>50 kb inversion clade</taxon>
        <taxon>genistoids sensu lato</taxon>
        <taxon>core genistoids</taxon>
        <taxon>Genisteae</taxon>
        <taxon>Lupinus</taxon>
    </lineage>
</organism>
<accession>A0A6A4QPT1</accession>
<dbReference type="AlphaFoldDB" id="A0A6A4QPT1"/>
<gene>
    <name evidence="1" type="ORF">Lalb_Chr04g0255381</name>
</gene>
<evidence type="ECO:0000313" key="2">
    <source>
        <dbReference type="Proteomes" id="UP000447434"/>
    </source>
</evidence>
<name>A0A6A4QPT1_LUPAL</name>
<evidence type="ECO:0000313" key="1">
    <source>
        <dbReference type="EMBL" id="KAE9615452.1"/>
    </source>
</evidence>
<reference evidence="2" key="1">
    <citation type="journal article" date="2020" name="Nat. Commun.">
        <title>Genome sequence of the cluster root forming white lupin.</title>
        <authorList>
            <person name="Hufnagel B."/>
            <person name="Marques A."/>
            <person name="Soriano A."/>
            <person name="Marques L."/>
            <person name="Divol F."/>
            <person name="Doumas P."/>
            <person name="Sallet E."/>
            <person name="Mancinotti D."/>
            <person name="Carrere S."/>
            <person name="Marande W."/>
            <person name="Arribat S."/>
            <person name="Keller J."/>
            <person name="Huneau C."/>
            <person name="Blein T."/>
            <person name="Aime D."/>
            <person name="Laguerre M."/>
            <person name="Taylor J."/>
            <person name="Schubert V."/>
            <person name="Nelson M."/>
            <person name="Geu-Flores F."/>
            <person name="Crespi M."/>
            <person name="Gallardo-Guerrero K."/>
            <person name="Delaux P.-M."/>
            <person name="Salse J."/>
            <person name="Berges H."/>
            <person name="Guyot R."/>
            <person name="Gouzy J."/>
            <person name="Peret B."/>
        </authorList>
    </citation>
    <scope>NUCLEOTIDE SEQUENCE [LARGE SCALE GENOMIC DNA]</scope>
    <source>
        <strain evidence="2">cv. Amiga</strain>
    </source>
</reference>
<comment type="caution">
    <text evidence="1">The sequence shown here is derived from an EMBL/GenBank/DDBJ whole genome shotgun (WGS) entry which is preliminary data.</text>
</comment>
<sequence length="49" mass="5710">MNDIIFNNVTKPLTKFWILRRLKLGYGLEVCMGRNLFLMPTGSLIRLIV</sequence>
<keyword evidence="2" id="KW-1185">Reference proteome</keyword>
<dbReference type="Proteomes" id="UP000447434">
    <property type="component" value="Chromosome 4"/>
</dbReference>
<dbReference type="EMBL" id="WOCE01000004">
    <property type="protein sequence ID" value="KAE9615452.1"/>
    <property type="molecule type" value="Genomic_DNA"/>
</dbReference>
<proteinExistence type="predicted"/>
<protein>
    <submittedName>
        <fullName evidence="1">Uncharacterized protein</fullName>
    </submittedName>
</protein>